<keyword evidence="2" id="KW-1185">Reference proteome</keyword>
<comment type="caution">
    <text evidence="1">The sequence shown here is derived from an EMBL/GenBank/DDBJ whole genome shotgun (WGS) entry which is preliminary data.</text>
</comment>
<organism evidence="1 2">
    <name type="scientific">Corchorus capsularis</name>
    <name type="common">Jute</name>
    <dbReference type="NCBI Taxonomy" id="210143"/>
    <lineage>
        <taxon>Eukaryota</taxon>
        <taxon>Viridiplantae</taxon>
        <taxon>Streptophyta</taxon>
        <taxon>Embryophyta</taxon>
        <taxon>Tracheophyta</taxon>
        <taxon>Spermatophyta</taxon>
        <taxon>Magnoliopsida</taxon>
        <taxon>eudicotyledons</taxon>
        <taxon>Gunneridae</taxon>
        <taxon>Pentapetalae</taxon>
        <taxon>rosids</taxon>
        <taxon>malvids</taxon>
        <taxon>Malvales</taxon>
        <taxon>Malvaceae</taxon>
        <taxon>Grewioideae</taxon>
        <taxon>Apeibeae</taxon>
        <taxon>Corchorus</taxon>
    </lineage>
</organism>
<proteinExistence type="predicted"/>
<sequence>MKDDSPAAKKLKSRIDFLEFKPSKIAAVVAISVAVETKPVDTERAISALTQHV</sequence>
<dbReference type="AlphaFoldDB" id="A0A1R3GHW8"/>
<dbReference type="Gramene" id="OMO57661">
    <property type="protein sequence ID" value="OMO57661"/>
    <property type="gene ID" value="CCACVL1_25717"/>
</dbReference>
<reference evidence="1 2" key="1">
    <citation type="submission" date="2013-09" db="EMBL/GenBank/DDBJ databases">
        <title>Corchorus capsularis genome sequencing.</title>
        <authorList>
            <person name="Alam M."/>
            <person name="Haque M.S."/>
            <person name="Islam M.S."/>
            <person name="Emdad E.M."/>
            <person name="Islam M.M."/>
            <person name="Ahmed B."/>
            <person name="Halim A."/>
            <person name="Hossen Q.M.M."/>
            <person name="Hossain M.Z."/>
            <person name="Ahmed R."/>
            <person name="Khan M.M."/>
            <person name="Islam R."/>
            <person name="Rashid M.M."/>
            <person name="Khan S.A."/>
            <person name="Rahman M.S."/>
            <person name="Alam M."/>
        </authorList>
    </citation>
    <scope>NUCLEOTIDE SEQUENCE [LARGE SCALE GENOMIC DNA]</scope>
    <source>
        <strain evidence="2">cv. CVL-1</strain>
        <tissue evidence="1">Whole seedling</tissue>
    </source>
</reference>
<dbReference type="EMBL" id="AWWV01014321">
    <property type="protein sequence ID" value="OMO57661.1"/>
    <property type="molecule type" value="Genomic_DNA"/>
</dbReference>
<evidence type="ECO:0000313" key="1">
    <source>
        <dbReference type="EMBL" id="OMO57661.1"/>
    </source>
</evidence>
<name>A0A1R3GHW8_COCAP</name>
<evidence type="ECO:0000313" key="2">
    <source>
        <dbReference type="Proteomes" id="UP000188268"/>
    </source>
</evidence>
<gene>
    <name evidence="1" type="ORF">CCACVL1_25717</name>
</gene>
<accession>A0A1R3GHW8</accession>
<protein>
    <submittedName>
        <fullName evidence="1">Cyclin-D4-1-like protein</fullName>
    </submittedName>
</protein>
<dbReference type="Proteomes" id="UP000188268">
    <property type="component" value="Unassembled WGS sequence"/>
</dbReference>